<evidence type="ECO:0000313" key="3">
    <source>
        <dbReference type="Proteomes" id="UP000237839"/>
    </source>
</evidence>
<keyword evidence="1" id="KW-0472">Membrane</keyword>
<feature type="transmembrane region" description="Helical" evidence="1">
    <location>
        <begin position="132"/>
        <end position="150"/>
    </location>
</feature>
<dbReference type="OrthoDB" id="8591832at2"/>
<protein>
    <recommendedName>
        <fullName evidence="4">DUF3429 domain-containing protein</fullName>
    </recommendedName>
</protein>
<feature type="transmembrane region" description="Helical" evidence="1">
    <location>
        <begin position="86"/>
        <end position="112"/>
    </location>
</feature>
<reference evidence="2 3" key="1">
    <citation type="submission" date="2018-02" db="EMBL/GenBank/DDBJ databases">
        <title>Solimicrobium silvestre gen. nov., sp. nov., isolated from alpine forest soil.</title>
        <authorList>
            <person name="Margesin R."/>
            <person name="Albuquerque L."/>
            <person name="Zhang D.-C."/>
            <person name="Froufe H.J.C."/>
            <person name="Severino R."/>
            <person name="Roxo I."/>
            <person name="Egas C."/>
            <person name="Da Costa M.S."/>
        </authorList>
    </citation>
    <scope>NUCLEOTIDE SEQUENCE [LARGE SCALE GENOMIC DNA]</scope>
    <source>
        <strain evidence="2 3">S20-91</strain>
    </source>
</reference>
<name>A0A2S9H256_9BURK</name>
<dbReference type="PANTHER" id="PTHR15887:SF1">
    <property type="entry name" value="TRANSMEMBRANE PROTEIN 69"/>
    <property type="match status" value="1"/>
</dbReference>
<accession>A0A2S9H256</accession>
<evidence type="ECO:0000256" key="1">
    <source>
        <dbReference type="SAM" id="Phobius"/>
    </source>
</evidence>
<keyword evidence="1" id="KW-0812">Transmembrane</keyword>
<comment type="caution">
    <text evidence="2">The sequence shown here is derived from an EMBL/GenBank/DDBJ whole genome shotgun (WGS) entry which is preliminary data.</text>
</comment>
<dbReference type="AlphaFoldDB" id="A0A2S9H256"/>
<gene>
    <name evidence="2" type="ORF">S2091_1119</name>
</gene>
<dbReference type="RefSeq" id="WP_105530822.1">
    <property type="nucleotide sequence ID" value="NZ_PUGF01000004.1"/>
</dbReference>
<dbReference type="InterPro" id="IPR021836">
    <property type="entry name" value="DUF3429"/>
</dbReference>
<evidence type="ECO:0008006" key="4">
    <source>
        <dbReference type="Google" id="ProtNLM"/>
    </source>
</evidence>
<dbReference type="Pfam" id="PF11911">
    <property type="entry name" value="DUF3429"/>
    <property type="match status" value="1"/>
</dbReference>
<keyword evidence="3" id="KW-1185">Reference proteome</keyword>
<keyword evidence="1" id="KW-1133">Transmembrane helix</keyword>
<organism evidence="2 3">
    <name type="scientific">Solimicrobium silvestre</name>
    <dbReference type="NCBI Taxonomy" id="2099400"/>
    <lineage>
        <taxon>Bacteria</taxon>
        <taxon>Pseudomonadati</taxon>
        <taxon>Pseudomonadota</taxon>
        <taxon>Betaproteobacteria</taxon>
        <taxon>Burkholderiales</taxon>
        <taxon>Oxalobacteraceae</taxon>
        <taxon>Solimicrobium</taxon>
    </lineage>
</organism>
<dbReference type="Proteomes" id="UP000237839">
    <property type="component" value="Unassembled WGS sequence"/>
</dbReference>
<dbReference type="EMBL" id="PUGF01000004">
    <property type="protein sequence ID" value="PRC93946.1"/>
    <property type="molecule type" value="Genomic_DNA"/>
</dbReference>
<feature type="transmembrane region" description="Helical" evidence="1">
    <location>
        <begin position="12"/>
        <end position="33"/>
    </location>
</feature>
<sequence length="152" mass="17188">MNHHFLSKRLAHQLGFVGLIPFIILSLACWITHPDWLDGFVYAQSAYGIAILSFLGGIHWGVALTSPELTAEQIKRALIWGVVPTMIAWCSKLNFGFGFFVLMFGFIASYQIDKRLYVTYQMPEWFLVLRRRLTIVVVAALALTVLAVNVRA</sequence>
<feature type="transmembrane region" description="Helical" evidence="1">
    <location>
        <begin position="45"/>
        <end position="65"/>
    </location>
</feature>
<proteinExistence type="predicted"/>
<dbReference type="PANTHER" id="PTHR15887">
    <property type="entry name" value="TRANSMEMBRANE PROTEIN 69"/>
    <property type="match status" value="1"/>
</dbReference>
<evidence type="ECO:0000313" key="2">
    <source>
        <dbReference type="EMBL" id="PRC93946.1"/>
    </source>
</evidence>